<evidence type="ECO:0000256" key="3">
    <source>
        <dbReference type="SAM" id="MobiDB-lite"/>
    </source>
</evidence>
<reference evidence="6 7" key="1">
    <citation type="submission" date="2016-11" db="EMBL/GenBank/DDBJ databases">
        <authorList>
            <person name="Jaros S."/>
            <person name="Januszkiewicz K."/>
            <person name="Wedrychowicz H."/>
        </authorList>
    </citation>
    <scope>NUCLEOTIDE SEQUENCE [LARGE SCALE GENOMIC DNA]</scope>
    <source>
        <strain evidence="6 7">CGMCC 4.5723</strain>
    </source>
</reference>
<dbReference type="SUPFAM" id="SSF53756">
    <property type="entry name" value="UDP-Glycosyltransferase/glycogen phosphorylase"/>
    <property type="match status" value="1"/>
</dbReference>
<dbReference type="Proteomes" id="UP000184452">
    <property type="component" value="Unassembled WGS sequence"/>
</dbReference>
<evidence type="ECO:0000256" key="2">
    <source>
        <dbReference type="ARBA" id="ARBA00022679"/>
    </source>
</evidence>
<dbReference type="RefSeq" id="WP_073382712.1">
    <property type="nucleotide sequence ID" value="NZ_FQZK01000022.1"/>
</dbReference>
<keyword evidence="7" id="KW-1185">Reference proteome</keyword>
<dbReference type="InterPro" id="IPR001296">
    <property type="entry name" value="Glyco_trans_1"/>
</dbReference>
<feature type="region of interest" description="Disordered" evidence="3">
    <location>
        <begin position="402"/>
        <end position="422"/>
    </location>
</feature>
<evidence type="ECO:0000259" key="5">
    <source>
        <dbReference type="Pfam" id="PF13439"/>
    </source>
</evidence>
<protein>
    <submittedName>
        <fullName evidence="6">Glycosyltransferase involved in cell wall bisynthesis</fullName>
    </submittedName>
</protein>
<dbReference type="Pfam" id="PF13439">
    <property type="entry name" value="Glyco_transf_4"/>
    <property type="match status" value="1"/>
</dbReference>
<dbReference type="STRING" id="758803.SAMN05421803_12229"/>
<gene>
    <name evidence="6" type="ORF">SAMN05421803_12229</name>
</gene>
<accession>A0A1M6T3N8</accession>
<keyword evidence="1" id="KW-0328">Glycosyltransferase</keyword>
<name>A0A1M6T3N8_9ACTN</name>
<evidence type="ECO:0000256" key="1">
    <source>
        <dbReference type="ARBA" id="ARBA00022676"/>
    </source>
</evidence>
<dbReference type="GO" id="GO:0016757">
    <property type="term" value="F:glycosyltransferase activity"/>
    <property type="evidence" value="ECO:0007669"/>
    <property type="project" value="UniProtKB-KW"/>
</dbReference>
<dbReference type="AlphaFoldDB" id="A0A1M6T3N8"/>
<proteinExistence type="predicted"/>
<keyword evidence="2 6" id="KW-0808">Transferase</keyword>
<feature type="domain" description="Glycosyltransferase subfamily 4-like N-terminal" evidence="5">
    <location>
        <begin position="27"/>
        <end position="199"/>
    </location>
</feature>
<dbReference type="EMBL" id="FQZK01000022">
    <property type="protein sequence ID" value="SHK51633.1"/>
    <property type="molecule type" value="Genomic_DNA"/>
</dbReference>
<dbReference type="Gene3D" id="3.40.50.2000">
    <property type="entry name" value="Glycogen Phosphorylase B"/>
    <property type="match status" value="2"/>
</dbReference>
<organism evidence="6 7">
    <name type="scientific">Nocardiopsis flavescens</name>
    <dbReference type="NCBI Taxonomy" id="758803"/>
    <lineage>
        <taxon>Bacteria</taxon>
        <taxon>Bacillati</taxon>
        <taxon>Actinomycetota</taxon>
        <taxon>Actinomycetes</taxon>
        <taxon>Streptosporangiales</taxon>
        <taxon>Nocardiopsidaceae</taxon>
        <taxon>Nocardiopsis</taxon>
    </lineage>
</organism>
<evidence type="ECO:0000259" key="4">
    <source>
        <dbReference type="Pfam" id="PF00534"/>
    </source>
</evidence>
<evidence type="ECO:0000313" key="7">
    <source>
        <dbReference type="Proteomes" id="UP000184452"/>
    </source>
</evidence>
<feature type="domain" description="Glycosyl transferase family 1" evidence="4">
    <location>
        <begin position="225"/>
        <end position="370"/>
    </location>
</feature>
<dbReference type="InterPro" id="IPR028098">
    <property type="entry name" value="Glyco_trans_4-like_N"/>
</dbReference>
<dbReference type="PANTHER" id="PTHR12526">
    <property type="entry name" value="GLYCOSYLTRANSFERASE"/>
    <property type="match status" value="1"/>
</dbReference>
<dbReference type="OrthoDB" id="9810929at2"/>
<sequence>MKIAMIAEHTTPLPAHRGEPACPASLHLCALSRQLAKRGHKVTVYVRRSDPEQPEGRTRMARGVSVTHLDAGPARPLDEREHAEHTGAFGTALAAALDEDRPDVLHAIGWTSGLAALHAQAHSERDQSAIPLVQTFHSLNAAEQRSGMDSDPQRTRMESILASRADRVIVHSTDQQNELARLGVPRHHVGVVPFGVDTDHFTVEGGTSSEYWRSSRGERPRLVAVTSLDRSGGADRLVDSLLRMPEAELLLVSTSSRTGVPLDEDARRLEIRAKEAGVEDRLHLVGPVERKELPRLLRSADVFVSAASYDPYGGAVLEAMACGLPVVATATGAVPGAVLHRTSGVLMRFGHPDEVARAVRAVLGTPTMSTAYGIAAVDRARSRFTWQRIATETEIAYERARPAERDGLDEEADGLVLSGAAR</sequence>
<evidence type="ECO:0000313" key="6">
    <source>
        <dbReference type="EMBL" id="SHK51633.1"/>
    </source>
</evidence>
<dbReference type="PANTHER" id="PTHR12526:SF635">
    <property type="entry name" value="GLYCOSYL TRANSFERASE GROUP 1"/>
    <property type="match status" value="1"/>
</dbReference>
<dbReference type="Pfam" id="PF00534">
    <property type="entry name" value="Glycos_transf_1"/>
    <property type="match status" value="1"/>
</dbReference>